<dbReference type="InterPro" id="IPR050408">
    <property type="entry name" value="HGPRT"/>
</dbReference>
<protein>
    <recommendedName>
        <fullName evidence="5">Hypoxanthine phosphoribosyltransferase</fullName>
        <ecNumber evidence="5">2.4.2.8</ecNumber>
    </recommendedName>
</protein>
<feature type="domain" description="Phosphoribosyltransferase" evidence="6">
    <location>
        <begin position="46"/>
        <end position="201"/>
    </location>
</feature>
<evidence type="ECO:0000256" key="5">
    <source>
        <dbReference type="RuleBase" id="RU364099"/>
    </source>
</evidence>
<evidence type="ECO:0000256" key="2">
    <source>
        <dbReference type="ARBA" id="ARBA00022723"/>
    </source>
</evidence>
<dbReference type="GO" id="GO:0000287">
    <property type="term" value="F:magnesium ion binding"/>
    <property type="evidence" value="ECO:0007669"/>
    <property type="project" value="TreeGrafter"/>
</dbReference>
<dbReference type="NCBIfam" id="TIGR01203">
    <property type="entry name" value="HGPRTase"/>
    <property type="match status" value="1"/>
</dbReference>
<dbReference type="Pfam" id="PF00156">
    <property type="entry name" value="Pribosyltran"/>
    <property type="match status" value="1"/>
</dbReference>
<dbReference type="GO" id="GO:0046100">
    <property type="term" value="P:hypoxanthine metabolic process"/>
    <property type="evidence" value="ECO:0007669"/>
    <property type="project" value="TreeGrafter"/>
</dbReference>
<organism evidence="7 8">
    <name type="scientific">Nothobranchius furzeri</name>
    <name type="common">Turquoise killifish</name>
    <dbReference type="NCBI Taxonomy" id="105023"/>
    <lineage>
        <taxon>Eukaryota</taxon>
        <taxon>Metazoa</taxon>
        <taxon>Chordata</taxon>
        <taxon>Craniata</taxon>
        <taxon>Vertebrata</taxon>
        <taxon>Euteleostomi</taxon>
        <taxon>Actinopterygii</taxon>
        <taxon>Neopterygii</taxon>
        <taxon>Teleostei</taxon>
        <taxon>Neoteleostei</taxon>
        <taxon>Acanthomorphata</taxon>
        <taxon>Ovalentaria</taxon>
        <taxon>Atherinomorphae</taxon>
        <taxon>Cyprinodontiformes</taxon>
        <taxon>Nothobranchiidae</taxon>
        <taxon>Nothobranchius</taxon>
    </lineage>
</organism>
<dbReference type="FunFam" id="3.40.50.2020:FF:000038">
    <property type="entry name" value="Hypoxanthine phosphoribosyltransferase"/>
    <property type="match status" value="1"/>
</dbReference>
<comment type="similarity">
    <text evidence="1 5">Belongs to the purine/pyrimidine phosphoribosyltransferase family.</text>
</comment>
<dbReference type="InterPro" id="IPR029057">
    <property type="entry name" value="PRTase-like"/>
</dbReference>
<evidence type="ECO:0000256" key="1">
    <source>
        <dbReference type="ARBA" id="ARBA00008391"/>
    </source>
</evidence>
<comment type="catalytic activity">
    <reaction evidence="5">
        <text>IMP + diphosphate = hypoxanthine + 5-phospho-alpha-D-ribose 1-diphosphate</text>
        <dbReference type="Rhea" id="RHEA:17973"/>
        <dbReference type="ChEBI" id="CHEBI:17368"/>
        <dbReference type="ChEBI" id="CHEBI:33019"/>
        <dbReference type="ChEBI" id="CHEBI:58017"/>
        <dbReference type="ChEBI" id="CHEBI:58053"/>
        <dbReference type="EC" id="2.4.2.8"/>
    </reaction>
</comment>
<dbReference type="GO" id="GO:0005829">
    <property type="term" value="C:cytosol"/>
    <property type="evidence" value="ECO:0007669"/>
    <property type="project" value="TreeGrafter"/>
</dbReference>
<gene>
    <name evidence="7" type="primary">prtfdc1</name>
    <name evidence="7" type="ORF">G4P62_008380</name>
</gene>
<dbReference type="GO" id="GO:0032263">
    <property type="term" value="P:GMP salvage"/>
    <property type="evidence" value="ECO:0007669"/>
    <property type="project" value="TreeGrafter"/>
</dbReference>
<comment type="subcellular location">
    <subcellularLocation>
        <location evidence="5">Cytoplasm</location>
    </subcellularLocation>
</comment>
<keyword evidence="5 7" id="KW-0808">Transferase</keyword>
<keyword evidence="3 5" id="KW-0547">Nucleotide-binding</keyword>
<dbReference type="GO" id="GO:0004422">
    <property type="term" value="F:hypoxanthine phosphoribosyltransferase activity"/>
    <property type="evidence" value="ECO:0007669"/>
    <property type="project" value="InterPro"/>
</dbReference>
<keyword evidence="5" id="KW-0963">Cytoplasm</keyword>
<comment type="pathway">
    <text evidence="5">Purine metabolism; IMP biosynthesis via salvage pathway; IMP from hypoxanthine: step 1/1.</text>
</comment>
<dbReference type="PANTHER" id="PTHR43340:SF5">
    <property type="entry name" value="PHOSPHORIBOSYLTRANSFERASE DOMAIN-CONTAINING PROTEIN 1"/>
    <property type="match status" value="1"/>
</dbReference>
<name>A0A9D3BML4_NOTFU</name>
<dbReference type="AlphaFoldDB" id="A0A9D3BML4"/>
<dbReference type="GO" id="GO:0006166">
    <property type="term" value="P:purine ribonucleoside salvage"/>
    <property type="evidence" value="ECO:0007669"/>
    <property type="project" value="UniProtKB-KW"/>
</dbReference>
<evidence type="ECO:0000313" key="8">
    <source>
        <dbReference type="Proteomes" id="UP000822369"/>
    </source>
</evidence>
<evidence type="ECO:0000259" key="6">
    <source>
        <dbReference type="Pfam" id="PF00156"/>
    </source>
</evidence>
<dbReference type="PANTHER" id="PTHR43340">
    <property type="entry name" value="HYPOXANTHINE-GUANINE PHOSPHORIBOSYLTRANSFERASE"/>
    <property type="match status" value="1"/>
</dbReference>
<dbReference type="EMBL" id="JAAVVJ010000010">
    <property type="protein sequence ID" value="KAF7214121.1"/>
    <property type="molecule type" value="Genomic_DNA"/>
</dbReference>
<sequence>MSAQVKDGDMKRGIVIKDDWPGYSLDLFTYPEHYHHDIENVYIPHGIIMDRIERLARYVMDDFEDSKIVVLCVLKGGYKFCSDLVEFIKILGRSSNRYLETRVEFIRLKSYLNDQSTEDLHIIGSSDLSFLRGKALPFPQAIVDTGKTMMALLKHVETFGPKMVKVAGLLVKRVSNMAGSLTDYVGFEIPNRFVVGYALDYNEYFRDLNHICVISKTGKMKYKI</sequence>
<dbReference type="Gene3D" id="3.40.50.2020">
    <property type="match status" value="1"/>
</dbReference>
<dbReference type="GO" id="GO:0032264">
    <property type="term" value="P:IMP salvage"/>
    <property type="evidence" value="ECO:0007669"/>
    <property type="project" value="TreeGrafter"/>
</dbReference>
<reference evidence="7" key="1">
    <citation type="submission" date="2020-03" db="EMBL/GenBank/DDBJ databases">
        <title>Intra-Species Differences in Population Size shape Life History and Genome Evolution.</title>
        <authorList>
            <person name="Willemsen D."/>
            <person name="Cui R."/>
            <person name="Valenzano D.R."/>
        </authorList>
    </citation>
    <scope>NUCLEOTIDE SEQUENCE</scope>
    <source>
        <strain evidence="7">GRZ</strain>
        <tissue evidence="7">Whole</tissue>
    </source>
</reference>
<accession>A0A9D3BML4</accession>
<dbReference type="SUPFAM" id="SSF53271">
    <property type="entry name" value="PRTase-like"/>
    <property type="match status" value="1"/>
</dbReference>
<evidence type="ECO:0000256" key="3">
    <source>
        <dbReference type="ARBA" id="ARBA00022741"/>
    </source>
</evidence>
<comment type="cofactor">
    <cofactor evidence="5">
        <name>Mg(2+)</name>
        <dbReference type="ChEBI" id="CHEBI:18420"/>
    </cofactor>
</comment>
<proteinExistence type="inferred from homology"/>
<evidence type="ECO:0000313" key="7">
    <source>
        <dbReference type="EMBL" id="KAF7214121.1"/>
    </source>
</evidence>
<keyword evidence="5" id="KW-0328">Glycosyltransferase</keyword>
<keyword evidence="4 5" id="KW-0460">Magnesium</keyword>
<dbReference type="CDD" id="cd06223">
    <property type="entry name" value="PRTases_typeI"/>
    <property type="match status" value="1"/>
</dbReference>
<dbReference type="GO" id="GO:0006178">
    <property type="term" value="P:guanine salvage"/>
    <property type="evidence" value="ECO:0007669"/>
    <property type="project" value="TreeGrafter"/>
</dbReference>
<dbReference type="InterPro" id="IPR005904">
    <property type="entry name" value="Hxn_phspho_trans"/>
</dbReference>
<dbReference type="Proteomes" id="UP000822369">
    <property type="component" value="Chromosome 10"/>
</dbReference>
<evidence type="ECO:0000256" key="4">
    <source>
        <dbReference type="ARBA" id="ARBA00022842"/>
    </source>
</evidence>
<dbReference type="EC" id="2.4.2.8" evidence="5"/>
<dbReference type="GO" id="GO:0000166">
    <property type="term" value="F:nucleotide binding"/>
    <property type="evidence" value="ECO:0007669"/>
    <property type="project" value="UniProtKB-KW"/>
</dbReference>
<keyword evidence="5" id="KW-0660">Purine salvage</keyword>
<dbReference type="InterPro" id="IPR000836">
    <property type="entry name" value="PRTase_dom"/>
</dbReference>
<comment type="caution">
    <text evidence="7">The sequence shown here is derived from an EMBL/GenBank/DDBJ whole genome shotgun (WGS) entry which is preliminary data.</text>
</comment>
<keyword evidence="2 5" id="KW-0479">Metal-binding</keyword>